<evidence type="ECO:0000313" key="1">
    <source>
        <dbReference type="EMBL" id="OJA12398.1"/>
    </source>
</evidence>
<protein>
    <submittedName>
        <fullName evidence="1">Uncharacterized protein</fullName>
    </submittedName>
</protein>
<evidence type="ECO:0000313" key="2">
    <source>
        <dbReference type="Proteomes" id="UP000183567"/>
    </source>
</evidence>
<dbReference type="Proteomes" id="UP000183567">
    <property type="component" value="Unassembled WGS sequence"/>
</dbReference>
<reference evidence="1 2" key="1">
    <citation type="submission" date="2016-03" db="EMBL/GenBank/DDBJ databases">
        <title>Comparative genomics of the ectomycorrhizal sister species Rhizopogon vinicolor and Rhizopogon vesiculosus (Basidiomycota: Boletales) reveals a divergence of the mating type B locus.</title>
        <authorList>
            <person name="Mujic A.B."/>
            <person name="Kuo A."/>
            <person name="Tritt A."/>
            <person name="Lipzen A."/>
            <person name="Chen C."/>
            <person name="Johnson J."/>
            <person name="Sharma A."/>
            <person name="Barry K."/>
            <person name="Grigoriev I.V."/>
            <person name="Spatafora J.W."/>
        </authorList>
    </citation>
    <scope>NUCLEOTIDE SEQUENCE [LARGE SCALE GENOMIC DNA]</scope>
    <source>
        <strain evidence="1 2">AM-OR11-056</strain>
    </source>
</reference>
<dbReference type="EMBL" id="LVVM01004675">
    <property type="protein sequence ID" value="OJA12398.1"/>
    <property type="molecule type" value="Genomic_DNA"/>
</dbReference>
<comment type="caution">
    <text evidence="1">The sequence shown here is derived from an EMBL/GenBank/DDBJ whole genome shotgun (WGS) entry which is preliminary data.</text>
</comment>
<name>A0A1J8PT57_9AGAM</name>
<proteinExistence type="predicted"/>
<gene>
    <name evidence="1" type="ORF">AZE42_10043</name>
</gene>
<organism evidence="1 2">
    <name type="scientific">Rhizopogon vesiculosus</name>
    <dbReference type="NCBI Taxonomy" id="180088"/>
    <lineage>
        <taxon>Eukaryota</taxon>
        <taxon>Fungi</taxon>
        <taxon>Dikarya</taxon>
        <taxon>Basidiomycota</taxon>
        <taxon>Agaricomycotina</taxon>
        <taxon>Agaricomycetes</taxon>
        <taxon>Agaricomycetidae</taxon>
        <taxon>Boletales</taxon>
        <taxon>Suillineae</taxon>
        <taxon>Rhizopogonaceae</taxon>
        <taxon>Rhizopogon</taxon>
    </lineage>
</organism>
<accession>A0A1J8PT57</accession>
<keyword evidence="2" id="KW-1185">Reference proteome</keyword>
<sequence>MYNDGTNQNTLTALDTYLSYMQ</sequence>
<dbReference type="AlphaFoldDB" id="A0A1J8PT57"/>